<evidence type="ECO:0000256" key="7">
    <source>
        <dbReference type="ARBA" id="ARBA00022989"/>
    </source>
</evidence>
<keyword evidence="8 9" id="KW-0472">Membrane</keyword>
<evidence type="ECO:0000256" key="10">
    <source>
        <dbReference type="RuleBase" id="RU004181"/>
    </source>
</evidence>
<keyword evidence="3 9" id="KW-0645">Protease</keyword>
<evidence type="ECO:0000256" key="6">
    <source>
        <dbReference type="ARBA" id="ARBA00022801"/>
    </source>
</evidence>
<comment type="caution">
    <text evidence="11">The sequence shown here is derived from an EMBL/GenBank/DDBJ whole genome shotgun (WGS) entry which is preliminary data.</text>
</comment>
<accession>C8PKP6</accession>
<feature type="active site" evidence="9">
    <location>
        <position position="127"/>
    </location>
</feature>
<dbReference type="Proteomes" id="UP000005709">
    <property type="component" value="Unassembled WGS sequence"/>
</dbReference>
<dbReference type="Pfam" id="PF01252">
    <property type="entry name" value="Peptidase_A8"/>
    <property type="match status" value="1"/>
</dbReference>
<evidence type="ECO:0000313" key="11">
    <source>
        <dbReference type="EMBL" id="EEV16655.1"/>
    </source>
</evidence>
<feature type="transmembrane region" description="Helical" evidence="9">
    <location>
        <begin position="51"/>
        <end position="76"/>
    </location>
</feature>
<dbReference type="InterPro" id="IPR001872">
    <property type="entry name" value="Peptidase_A8"/>
</dbReference>
<keyword evidence="5 9" id="KW-0064">Aspartyl protease</keyword>
<proteinExistence type="inferred from homology"/>
<dbReference type="STRING" id="824.CGRAC_2183"/>
<evidence type="ECO:0000313" key="12">
    <source>
        <dbReference type="Proteomes" id="UP000005709"/>
    </source>
</evidence>
<gene>
    <name evidence="9 11" type="primary">lspA</name>
    <name evidence="11" type="ORF">CAMGR0001_0268</name>
</gene>
<comment type="pathway">
    <text evidence="9">Protein modification; lipoprotein biosynthesis (signal peptide cleavage).</text>
</comment>
<dbReference type="NCBIfam" id="TIGR00077">
    <property type="entry name" value="lspA"/>
    <property type="match status" value="1"/>
</dbReference>
<dbReference type="OrthoDB" id="9810259at2"/>
<dbReference type="RefSeq" id="WP_005872928.1">
    <property type="nucleotide sequence ID" value="NZ_ACYG01000030.1"/>
</dbReference>
<comment type="subcellular location">
    <subcellularLocation>
        <location evidence="9">Cell membrane</location>
        <topology evidence="9">Multi-pass membrane protein</topology>
    </subcellularLocation>
</comment>
<evidence type="ECO:0000256" key="8">
    <source>
        <dbReference type="ARBA" id="ARBA00023136"/>
    </source>
</evidence>
<dbReference type="EC" id="3.4.23.36" evidence="9"/>
<feature type="transmembrane region" description="Helical" evidence="9">
    <location>
        <begin position="117"/>
        <end position="139"/>
    </location>
</feature>
<evidence type="ECO:0000256" key="3">
    <source>
        <dbReference type="ARBA" id="ARBA00022670"/>
    </source>
</evidence>
<dbReference type="EMBL" id="ACYG01000030">
    <property type="protein sequence ID" value="EEV16655.1"/>
    <property type="molecule type" value="Genomic_DNA"/>
</dbReference>
<dbReference type="HAMAP" id="MF_00161">
    <property type="entry name" value="LspA"/>
    <property type="match status" value="1"/>
</dbReference>
<comment type="caution">
    <text evidence="9">Lacks conserved residue(s) required for the propagation of feature annotation.</text>
</comment>
<evidence type="ECO:0000256" key="2">
    <source>
        <dbReference type="ARBA" id="ARBA00022475"/>
    </source>
</evidence>
<feature type="transmembrane region" description="Helical" evidence="9">
    <location>
        <begin position="88"/>
        <end position="105"/>
    </location>
</feature>
<comment type="function">
    <text evidence="9">This protein specifically catalyzes the removal of signal peptides from prolipoproteins.</text>
</comment>
<evidence type="ECO:0000256" key="1">
    <source>
        <dbReference type="ARBA" id="ARBA00006139"/>
    </source>
</evidence>
<dbReference type="AlphaFoldDB" id="C8PKP6"/>
<dbReference type="PANTHER" id="PTHR33695:SF1">
    <property type="entry name" value="LIPOPROTEIN SIGNAL PEPTIDASE"/>
    <property type="match status" value="1"/>
</dbReference>
<reference evidence="11 12" key="1">
    <citation type="submission" date="2009-07" db="EMBL/GenBank/DDBJ databases">
        <authorList>
            <person name="Madupu R."/>
            <person name="Sebastian Y."/>
            <person name="Durkin A.S."/>
            <person name="Torralba M."/>
            <person name="Methe B."/>
            <person name="Sutton G.G."/>
            <person name="Strausberg R.L."/>
            <person name="Nelson K.E."/>
        </authorList>
    </citation>
    <scope>NUCLEOTIDE SEQUENCE [LARGE SCALE GENOMIC DNA]</scope>
    <source>
        <strain evidence="11 12">RM3268</strain>
    </source>
</reference>
<keyword evidence="7 9" id="KW-1133">Transmembrane helix</keyword>
<keyword evidence="2 9" id="KW-1003">Cell membrane</keyword>
<sequence>MAKTCIKFILLFAVIFAIDQTIKLAFLNGFSWQGEFFSLELTLNRGVAFSMFAFLGENLKFIQIALISALAGYVFYHKKFFCEHWMPFALMLAGGCSNLLDRFIRGGVVDYVAWHKWFEFAVFNFADVMIDLAVVIFIFQGLRTAKKEKNEEK</sequence>
<dbReference type="GO" id="GO:0004190">
    <property type="term" value="F:aspartic-type endopeptidase activity"/>
    <property type="evidence" value="ECO:0007669"/>
    <property type="project" value="UniProtKB-UniRule"/>
</dbReference>
<evidence type="ECO:0000256" key="4">
    <source>
        <dbReference type="ARBA" id="ARBA00022692"/>
    </source>
</evidence>
<keyword evidence="4 9" id="KW-0812">Transmembrane</keyword>
<protein>
    <recommendedName>
        <fullName evidence="9">Lipoprotein signal peptidase</fullName>
        <ecNumber evidence="9">3.4.23.36</ecNumber>
    </recommendedName>
    <alternativeName>
        <fullName evidence="9">Prolipoprotein signal peptidase</fullName>
    </alternativeName>
    <alternativeName>
        <fullName evidence="9">Signal peptidase II</fullName>
        <shortName evidence="9">SPase II</shortName>
    </alternativeName>
</protein>
<evidence type="ECO:0000256" key="5">
    <source>
        <dbReference type="ARBA" id="ARBA00022750"/>
    </source>
</evidence>
<name>C8PKP6_9BACT</name>
<dbReference type="GO" id="GO:0005886">
    <property type="term" value="C:plasma membrane"/>
    <property type="evidence" value="ECO:0007669"/>
    <property type="project" value="UniProtKB-SubCell"/>
</dbReference>
<comment type="catalytic activity">
    <reaction evidence="9">
        <text>Release of signal peptides from bacterial membrane prolipoproteins. Hydrolyzes -Xaa-Yaa-Zaa-|-(S,diacylglyceryl)Cys-, in which Xaa is hydrophobic (preferably Leu), and Yaa (Ala or Ser) and Zaa (Gly or Ala) have small, neutral side chains.</text>
        <dbReference type="EC" id="3.4.23.36"/>
    </reaction>
</comment>
<evidence type="ECO:0000256" key="9">
    <source>
        <dbReference type="HAMAP-Rule" id="MF_00161"/>
    </source>
</evidence>
<dbReference type="PRINTS" id="PR00781">
    <property type="entry name" value="LIPOSIGPTASE"/>
</dbReference>
<keyword evidence="12" id="KW-1185">Reference proteome</keyword>
<dbReference type="UniPathway" id="UPA00665"/>
<feature type="active site" evidence="9">
    <location>
        <position position="110"/>
    </location>
</feature>
<dbReference type="GO" id="GO:0006508">
    <property type="term" value="P:proteolysis"/>
    <property type="evidence" value="ECO:0007669"/>
    <property type="project" value="UniProtKB-KW"/>
</dbReference>
<keyword evidence="6 9" id="KW-0378">Hydrolase</keyword>
<comment type="similarity">
    <text evidence="1 9 10">Belongs to the peptidase A8 family.</text>
</comment>
<dbReference type="eggNOG" id="COG0597">
    <property type="taxonomic scope" value="Bacteria"/>
</dbReference>
<organism evidence="11 12">
    <name type="scientific">Campylobacter gracilis RM3268</name>
    <dbReference type="NCBI Taxonomy" id="553220"/>
    <lineage>
        <taxon>Bacteria</taxon>
        <taxon>Pseudomonadati</taxon>
        <taxon>Campylobacterota</taxon>
        <taxon>Epsilonproteobacteria</taxon>
        <taxon>Campylobacterales</taxon>
        <taxon>Campylobacteraceae</taxon>
        <taxon>Campylobacter</taxon>
    </lineage>
</organism>
<dbReference type="PANTHER" id="PTHR33695">
    <property type="entry name" value="LIPOPROTEIN SIGNAL PEPTIDASE"/>
    <property type="match status" value="1"/>
</dbReference>